<dbReference type="Gene3D" id="2.60.120.260">
    <property type="entry name" value="Galactose-binding domain-like"/>
    <property type="match status" value="1"/>
</dbReference>
<evidence type="ECO:0000313" key="2">
    <source>
        <dbReference type="EMBL" id="KAF6020396.1"/>
    </source>
</evidence>
<dbReference type="GO" id="GO:0033925">
    <property type="term" value="F:mannosyl-glycoprotein endo-beta-N-acetylglucosaminidase activity"/>
    <property type="evidence" value="ECO:0007669"/>
    <property type="project" value="UniProtKB-EC"/>
</dbReference>
<feature type="domain" description="Cytosolic endo-beta-N-acetylglucosaminidase TIM barrel" evidence="1">
    <location>
        <begin position="37"/>
        <end position="237"/>
    </location>
</feature>
<sequence length="306" mass="34942">MLSFSLRVLVCRLSWMKMCDDRAPAVGCQPPDLSLIERFVDQMVNIAAHHSMDGWLINIENEIQYDQIDNLVIFVRLLTEKMHRMIPGSQVIWYDSVTVNGDLTWQNELNDLNSIFFDECDAIFLNYTWTNEKLVNSAINSGTRLHDVFVGIDVFGRGMIGGGGYNTKEALALARKAQLSIALFAPGWVYEVNGSREFDANEESVFRFWYYLRPYLPMHVSCSLPLSSTFCQGWGKRTYMHGQAVSNDPWSNLSMQQPQPTLTHSEMGYNPHQQYKWLHLEDGFLGGGSMRFVGRLPNSGSPLTYR</sequence>
<keyword evidence="3" id="KW-1185">Reference proteome</keyword>
<dbReference type="Pfam" id="PF03644">
    <property type="entry name" value="Glyco_hydro_85"/>
    <property type="match status" value="1"/>
</dbReference>
<dbReference type="InterPro" id="IPR005201">
    <property type="entry name" value="TIM_ENGase"/>
</dbReference>
<dbReference type="InterPro" id="IPR032979">
    <property type="entry name" value="ENGase"/>
</dbReference>
<dbReference type="Gene3D" id="3.20.20.80">
    <property type="entry name" value="Glycosidases"/>
    <property type="match status" value="1"/>
</dbReference>
<dbReference type="PANTHER" id="PTHR13246:SF1">
    <property type="entry name" value="CYTOSOLIC ENDO-BETA-N-ACETYLGLUCOSAMINIDASE"/>
    <property type="match status" value="1"/>
</dbReference>
<organism evidence="2 3">
    <name type="scientific">Bugula neritina</name>
    <name type="common">Brown bryozoan</name>
    <name type="synonym">Sertularia neritina</name>
    <dbReference type="NCBI Taxonomy" id="10212"/>
    <lineage>
        <taxon>Eukaryota</taxon>
        <taxon>Metazoa</taxon>
        <taxon>Spiralia</taxon>
        <taxon>Lophotrochozoa</taxon>
        <taxon>Bryozoa</taxon>
        <taxon>Gymnolaemata</taxon>
        <taxon>Cheilostomatida</taxon>
        <taxon>Flustrina</taxon>
        <taxon>Buguloidea</taxon>
        <taxon>Bugulidae</taxon>
        <taxon>Bugula</taxon>
    </lineage>
</organism>
<reference evidence="2" key="1">
    <citation type="submission" date="2020-06" db="EMBL/GenBank/DDBJ databases">
        <title>Draft genome of Bugula neritina, a colonial animal packing powerful symbionts and potential medicines.</title>
        <authorList>
            <person name="Rayko M."/>
        </authorList>
    </citation>
    <scope>NUCLEOTIDE SEQUENCE [LARGE SCALE GENOMIC DNA]</scope>
    <source>
        <strain evidence="2">Kwan_BN1</strain>
    </source>
</reference>
<dbReference type="EMBL" id="VXIV02003177">
    <property type="protein sequence ID" value="KAF6020396.1"/>
    <property type="molecule type" value="Genomic_DNA"/>
</dbReference>
<proteinExistence type="predicted"/>
<dbReference type="PANTHER" id="PTHR13246">
    <property type="entry name" value="ENDO BETA N-ACETYLGLUCOSAMINIDASE"/>
    <property type="match status" value="1"/>
</dbReference>
<accession>A0A7J7J418</accession>
<comment type="caution">
    <text evidence="2">The sequence shown here is derived from an EMBL/GenBank/DDBJ whole genome shotgun (WGS) entry which is preliminary data.</text>
</comment>
<evidence type="ECO:0000313" key="3">
    <source>
        <dbReference type="Proteomes" id="UP000593567"/>
    </source>
</evidence>
<protein>
    <recommendedName>
        <fullName evidence="1">Cytosolic endo-beta-N-acetylglucosaminidase TIM barrel domain-containing protein</fullName>
    </recommendedName>
</protein>
<dbReference type="OrthoDB" id="284473at2759"/>
<dbReference type="GO" id="GO:0005829">
    <property type="term" value="C:cytosol"/>
    <property type="evidence" value="ECO:0007669"/>
    <property type="project" value="UniProtKB-SubCell"/>
</dbReference>
<dbReference type="Proteomes" id="UP000593567">
    <property type="component" value="Unassembled WGS sequence"/>
</dbReference>
<evidence type="ECO:0000259" key="1">
    <source>
        <dbReference type="Pfam" id="PF03644"/>
    </source>
</evidence>
<gene>
    <name evidence="2" type="ORF">EB796_021294</name>
</gene>
<name>A0A7J7J418_BUGNE</name>
<dbReference type="AlphaFoldDB" id="A0A7J7J418"/>